<proteinExistence type="predicted"/>
<protein>
    <submittedName>
        <fullName evidence="2">Uncharacterized protein</fullName>
    </submittedName>
</protein>
<sequence length="85" mass="9209">MMRRARRGHPPATQLSKEAAAEGKGEEVEVPEPVCGGAVVDVVSSSGMPQTTKRYWMSWVTQGKVNNPCQLSSPRQSLRVVQGLS</sequence>
<evidence type="ECO:0000313" key="3">
    <source>
        <dbReference type="Proteomes" id="UP000236161"/>
    </source>
</evidence>
<gene>
    <name evidence="2" type="ORF">AXF42_Ash013228</name>
</gene>
<reference evidence="2 3" key="1">
    <citation type="journal article" date="2017" name="Nature">
        <title>The Apostasia genome and the evolution of orchids.</title>
        <authorList>
            <person name="Zhang G.Q."/>
            <person name="Liu K.W."/>
            <person name="Li Z."/>
            <person name="Lohaus R."/>
            <person name="Hsiao Y.Y."/>
            <person name="Niu S.C."/>
            <person name="Wang J.Y."/>
            <person name="Lin Y.C."/>
            <person name="Xu Q."/>
            <person name="Chen L.J."/>
            <person name="Yoshida K."/>
            <person name="Fujiwara S."/>
            <person name="Wang Z.W."/>
            <person name="Zhang Y.Q."/>
            <person name="Mitsuda N."/>
            <person name="Wang M."/>
            <person name="Liu G.H."/>
            <person name="Pecoraro L."/>
            <person name="Huang H.X."/>
            <person name="Xiao X.J."/>
            <person name="Lin M."/>
            <person name="Wu X.Y."/>
            <person name="Wu W.L."/>
            <person name="Chen Y.Y."/>
            <person name="Chang S.B."/>
            <person name="Sakamoto S."/>
            <person name="Ohme-Takagi M."/>
            <person name="Yagi M."/>
            <person name="Zeng S.J."/>
            <person name="Shen C.Y."/>
            <person name="Yeh C.M."/>
            <person name="Luo Y.B."/>
            <person name="Tsai W.C."/>
            <person name="Van de Peer Y."/>
            <person name="Liu Z.J."/>
        </authorList>
    </citation>
    <scope>NUCLEOTIDE SEQUENCE [LARGE SCALE GENOMIC DNA]</scope>
    <source>
        <strain evidence="3">cv. Shenzhen</strain>
        <tissue evidence="2">Stem</tissue>
    </source>
</reference>
<accession>A0A2I0BBD5</accession>
<evidence type="ECO:0000313" key="2">
    <source>
        <dbReference type="EMBL" id="PKA65107.1"/>
    </source>
</evidence>
<dbReference type="AlphaFoldDB" id="A0A2I0BBD5"/>
<feature type="region of interest" description="Disordered" evidence="1">
    <location>
        <begin position="1"/>
        <end position="30"/>
    </location>
</feature>
<dbReference type="Proteomes" id="UP000236161">
    <property type="component" value="Unassembled WGS sequence"/>
</dbReference>
<name>A0A2I0BBD5_9ASPA</name>
<keyword evidence="3" id="KW-1185">Reference proteome</keyword>
<dbReference type="EMBL" id="KZ451896">
    <property type="protein sequence ID" value="PKA65107.1"/>
    <property type="molecule type" value="Genomic_DNA"/>
</dbReference>
<organism evidence="2 3">
    <name type="scientific">Apostasia shenzhenica</name>
    <dbReference type="NCBI Taxonomy" id="1088818"/>
    <lineage>
        <taxon>Eukaryota</taxon>
        <taxon>Viridiplantae</taxon>
        <taxon>Streptophyta</taxon>
        <taxon>Embryophyta</taxon>
        <taxon>Tracheophyta</taxon>
        <taxon>Spermatophyta</taxon>
        <taxon>Magnoliopsida</taxon>
        <taxon>Liliopsida</taxon>
        <taxon>Asparagales</taxon>
        <taxon>Orchidaceae</taxon>
        <taxon>Apostasioideae</taxon>
        <taxon>Apostasia</taxon>
    </lineage>
</organism>
<evidence type="ECO:0000256" key="1">
    <source>
        <dbReference type="SAM" id="MobiDB-lite"/>
    </source>
</evidence>